<keyword evidence="2" id="KW-1185">Reference proteome</keyword>
<dbReference type="PROSITE" id="PS51257">
    <property type="entry name" value="PROKAR_LIPOPROTEIN"/>
    <property type="match status" value="1"/>
</dbReference>
<gene>
    <name evidence="1" type="ORF">GCM10008967_30610</name>
</gene>
<reference evidence="1 2" key="1">
    <citation type="journal article" date="2019" name="Int. J. Syst. Evol. Microbiol.">
        <title>The Global Catalogue of Microorganisms (GCM) 10K type strain sequencing project: providing services to taxonomists for standard genome sequencing and annotation.</title>
        <authorList>
            <consortium name="The Broad Institute Genomics Platform"/>
            <consortium name="The Broad Institute Genome Sequencing Center for Infectious Disease"/>
            <person name="Wu L."/>
            <person name="Ma J."/>
        </authorList>
    </citation>
    <scope>NUCLEOTIDE SEQUENCE [LARGE SCALE GENOMIC DNA]</scope>
    <source>
        <strain evidence="1 2">JCM 9731</strain>
    </source>
</reference>
<dbReference type="RefSeq" id="WP_343800677.1">
    <property type="nucleotide sequence ID" value="NZ_BAAADJ010000054.1"/>
</dbReference>
<proteinExistence type="predicted"/>
<name>A0ABN0WHV1_9BACI</name>
<dbReference type="Proteomes" id="UP001500782">
    <property type="component" value="Unassembled WGS sequence"/>
</dbReference>
<evidence type="ECO:0000313" key="2">
    <source>
        <dbReference type="Proteomes" id="UP001500782"/>
    </source>
</evidence>
<protein>
    <submittedName>
        <fullName evidence="1">Uncharacterized protein</fullName>
    </submittedName>
</protein>
<accession>A0ABN0WHV1</accession>
<dbReference type="EMBL" id="BAAADJ010000054">
    <property type="protein sequence ID" value="GAA0338226.1"/>
    <property type="molecule type" value="Genomic_DNA"/>
</dbReference>
<comment type="caution">
    <text evidence="1">The sequence shown here is derived from an EMBL/GenBank/DDBJ whole genome shotgun (WGS) entry which is preliminary data.</text>
</comment>
<sequence length="439" mass="50668">MRHIISSGFAILSIILLSGCQIVGDHVDTIVQYIEEEKPKEAVNSFNEAMADSSLSDKGKDRVKNKISKALISNIETVTENYLNKEENPEIVSLVLETYKNIDIPEVTELIEEKEEEVFPIIEAREKLSKGLEAIDNKQYVEGIQLLSQVNRDTPEYKKAQDEAQKARKIYFDKTIKQSQALYSNGDYEEAYILLSRLESSVTNVEVENKLAEYRLAFVESKLAEADEFVGENKYTEAFTILDHVEGITGEDELTSIKREEYMFMQTRFWDELITSYEKETTQYYDEFDDFTVIAPKDHSAEYVDIFPNETSFYPRIVVADGYSYLEIVTGFGDSNWLYLESIAFLVDGEPFTWSFDYYSVMDDYDEYGVYEWMIFDESIQPMLLDDLKKIAGSEDAVLRFYGEGYIEHKITEVEKEQIQLFLDIIEEMGAKVNFGPAV</sequence>
<evidence type="ECO:0000313" key="1">
    <source>
        <dbReference type="EMBL" id="GAA0338226.1"/>
    </source>
</evidence>
<organism evidence="1 2">
    <name type="scientific">Bacillus carboniphilus</name>
    <dbReference type="NCBI Taxonomy" id="86663"/>
    <lineage>
        <taxon>Bacteria</taxon>
        <taxon>Bacillati</taxon>
        <taxon>Bacillota</taxon>
        <taxon>Bacilli</taxon>
        <taxon>Bacillales</taxon>
        <taxon>Bacillaceae</taxon>
        <taxon>Bacillus</taxon>
    </lineage>
</organism>